<dbReference type="RefSeq" id="WP_344719653.1">
    <property type="nucleotide sequence ID" value="NZ_BAAAYG010000005.1"/>
</dbReference>
<feature type="transmembrane region" description="Helical" evidence="7">
    <location>
        <begin position="166"/>
        <end position="188"/>
    </location>
</feature>
<keyword evidence="6 7" id="KW-0472">Membrane</keyword>
<evidence type="ECO:0000256" key="7">
    <source>
        <dbReference type="SAM" id="Phobius"/>
    </source>
</evidence>
<protein>
    <submittedName>
        <fullName evidence="8">Sulfate exporter family transporter</fullName>
    </submittedName>
</protein>
<evidence type="ECO:0000313" key="9">
    <source>
        <dbReference type="Proteomes" id="UP001501736"/>
    </source>
</evidence>
<evidence type="ECO:0000256" key="5">
    <source>
        <dbReference type="ARBA" id="ARBA00022989"/>
    </source>
</evidence>
<comment type="caution">
    <text evidence="8">The sequence shown here is derived from an EMBL/GenBank/DDBJ whole genome shotgun (WGS) entry which is preliminary data.</text>
</comment>
<evidence type="ECO:0000256" key="2">
    <source>
        <dbReference type="ARBA" id="ARBA00007977"/>
    </source>
</evidence>
<feature type="transmembrane region" description="Helical" evidence="7">
    <location>
        <begin position="232"/>
        <end position="250"/>
    </location>
</feature>
<reference evidence="9" key="1">
    <citation type="journal article" date="2019" name="Int. J. Syst. Evol. Microbiol.">
        <title>The Global Catalogue of Microorganisms (GCM) 10K type strain sequencing project: providing services to taxonomists for standard genome sequencing and annotation.</title>
        <authorList>
            <consortium name="The Broad Institute Genomics Platform"/>
            <consortium name="The Broad Institute Genome Sequencing Center for Infectious Disease"/>
            <person name="Wu L."/>
            <person name="Ma J."/>
        </authorList>
    </citation>
    <scope>NUCLEOTIDE SEQUENCE [LARGE SCALE GENOMIC DNA]</scope>
    <source>
        <strain evidence="9">JCM 11483</strain>
    </source>
</reference>
<dbReference type="Proteomes" id="UP001501736">
    <property type="component" value="Unassembled WGS sequence"/>
</dbReference>
<dbReference type="PANTHER" id="PTHR30106">
    <property type="entry name" value="INNER MEMBRANE PROTEIN YEIH-RELATED"/>
    <property type="match status" value="1"/>
</dbReference>
<accession>A0ABP6RGG4</accession>
<keyword evidence="5 7" id="KW-1133">Transmembrane helix</keyword>
<feature type="transmembrane region" description="Helical" evidence="7">
    <location>
        <begin position="50"/>
        <end position="69"/>
    </location>
</feature>
<keyword evidence="3" id="KW-1003">Cell membrane</keyword>
<feature type="transmembrane region" description="Helical" evidence="7">
    <location>
        <begin position="262"/>
        <end position="282"/>
    </location>
</feature>
<feature type="transmembrane region" description="Helical" evidence="7">
    <location>
        <begin position="134"/>
        <end position="154"/>
    </location>
</feature>
<gene>
    <name evidence="8" type="ORF">GCM10020260_13980</name>
</gene>
<organism evidence="8 9">
    <name type="scientific">Nesterenkonia halobia</name>
    <dbReference type="NCBI Taxonomy" id="37922"/>
    <lineage>
        <taxon>Bacteria</taxon>
        <taxon>Bacillati</taxon>
        <taxon>Actinomycetota</taxon>
        <taxon>Actinomycetes</taxon>
        <taxon>Micrococcales</taxon>
        <taxon>Micrococcaceae</taxon>
        <taxon>Nesterenkonia</taxon>
    </lineage>
</organism>
<proteinExistence type="inferred from homology"/>
<sequence>MTTAAPSPRTADSGSVRSAGSGRIPGILLGGAVAGLAAACGPLLPGASPLILAMVAGVVLANTVGPPAAAGPGLTFCSQTLLRAGIVLLGLQIVLGDILALGAGASAVLVAVVVCGMLGTLLIGRALRLPSSLTLLVACGFSICGAAAVGAAAGVADPRRERDQDVVTAVALVVLCGTLMIPLLPLAAASLGLDAADAGLWAGAAVHEVAHVVAVGAVLGGDAPETAVVAKLGRVLMLAPVVAVLGLHLRRRGAVSAGGRRPPIVPLFVLGFLAMVALRSAVPTPEVVLDVAAAARTLLLAAAMFALGCGVRLRALVAVGPRPLILAGLSTLLVAAVALGGVLLVG</sequence>
<comment type="similarity">
    <text evidence="2">Belongs to the UPF0324 family.</text>
</comment>
<dbReference type="PANTHER" id="PTHR30106:SF2">
    <property type="entry name" value="UPF0324 INNER MEMBRANE PROTEIN YEIH"/>
    <property type="match status" value="1"/>
</dbReference>
<name>A0ABP6RGG4_9MICC</name>
<evidence type="ECO:0000313" key="8">
    <source>
        <dbReference type="EMBL" id="GAA3284100.1"/>
    </source>
</evidence>
<comment type="subcellular location">
    <subcellularLocation>
        <location evidence="1">Cell membrane</location>
        <topology evidence="1">Multi-pass membrane protein</topology>
    </subcellularLocation>
</comment>
<evidence type="ECO:0000256" key="4">
    <source>
        <dbReference type="ARBA" id="ARBA00022692"/>
    </source>
</evidence>
<evidence type="ECO:0000256" key="6">
    <source>
        <dbReference type="ARBA" id="ARBA00023136"/>
    </source>
</evidence>
<keyword evidence="9" id="KW-1185">Reference proteome</keyword>
<dbReference type="EMBL" id="BAAAYG010000005">
    <property type="protein sequence ID" value="GAA3284100.1"/>
    <property type="molecule type" value="Genomic_DNA"/>
</dbReference>
<evidence type="ECO:0000256" key="3">
    <source>
        <dbReference type="ARBA" id="ARBA00022475"/>
    </source>
</evidence>
<keyword evidence="4 7" id="KW-0812">Transmembrane</keyword>
<feature type="transmembrane region" description="Helical" evidence="7">
    <location>
        <begin position="107"/>
        <end position="127"/>
    </location>
</feature>
<feature type="transmembrane region" description="Helical" evidence="7">
    <location>
        <begin position="294"/>
        <end position="313"/>
    </location>
</feature>
<dbReference type="Pfam" id="PF03601">
    <property type="entry name" value="Cons_hypoth698"/>
    <property type="match status" value="1"/>
</dbReference>
<feature type="transmembrane region" description="Helical" evidence="7">
    <location>
        <begin position="81"/>
        <end position="101"/>
    </location>
</feature>
<feature type="transmembrane region" description="Helical" evidence="7">
    <location>
        <begin position="325"/>
        <end position="345"/>
    </location>
</feature>
<evidence type="ECO:0000256" key="1">
    <source>
        <dbReference type="ARBA" id="ARBA00004651"/>
    </source>
</evidence>
<dbReference type="InterPro" id="IPR018383">
    <property type="entry name" value="UPF0324_pro"/>
</dbReference>